<dbReference type="GO" id="GO:0005634">
    <property type="term" value="C:nucleus"/>
    <property type="evidence" value="ECO:0007669"/>
    <property type="project" value="UniProtKB-SubCell"/>
</dbReference>
<comment type="cofactor">
    <cofactor evidence="1">
        <name>a divalent metal cation</name>
        <dbReference type="ChEBI" id="CHEBI:60240"/>
    </cofactor>
</comment>
<proteinExistence type="inferred from homology"/>
<dbReference type="Pfam" id="PF13359">
    <property type="entry name" value="DDE_Tnp_4"/>
    <property type="match status" value="1"/>
</dbReference>
<organism evidence="9 10">
    <name type="scientific">Nitzschia inconspicua</name>
    <dbReference type="NCBI Taxonomy" id="303405"/>
    <lineage>
        <taxon>Eukaryota</taxon>
        <taxon>Sar</taxon>
        <taxon>Stramenopiles</taxon>
        <taxon>Ochrophyta</taxon>
        <taxon>Bacillariophyta</taxon>
        <taxon>Bacillariophyceae</taxon>
        <taxon>Bacillariophycidae</taxon>
        <taxon>Bacillariales</taxon>
        <taxon>Bacillariaceae</taxon>
        <taxon>Nitzschia</taxon>
    </lineage>
</organism>
<dbReference type="InterPro" id="IPR045249">
    <property type="entry name" value="HARBI1-like"/>
</dbReference>
<dbReference type="GO" id="GO:0046872">
    <property type="term" value="F:metal ion binding"/>
    <property type="evidence" value="ECO:0007669"/>
    <property type="project" value="UniProtKB-KW"/>
</dbReference>
<dbReference type="Proteomes" id="UP000693970">
    <property type="component" value="Unassembled WGS sequence"/>
</dbReference>
<evidence type="ECO:0000313" key="10">
    <source>
        <dbReference type="Proteomes" id="UP000693970"/>
    </source>
</evidence>
<dbReference type="InterPro" id="IPR027806">
    <property type="entry name" value="HARBI1_dom"/>
</dbReference>
<dbReference type="PANTHER" id="PTHR22930">
    <property type="match status" value="1"/>
</dbReference>
<accession>A0A9K3KRY1</accession>
<keyword evidence="10" id="KW-1185">Reference proteome</keyword>
<keyword evidence="5" id="KW-0479">Metal-binding</keyword>
<protein>
    <submittedName>
        <fullName evidence="9">DDE superfamily endonuclease</fullName>
    </submittedName>
</protein>
<reference evidence="9" key="2">
    <citation type="submission" date="2021-04" db="EMBL/GenBank/DDBJ databases">
        <authorList>
            <person name="Podell S."/>
        </authorList>
    </citation>
    <scope>NUCLEOTIDE SEQUENCE</scope>
    <source>
        <strain evidence="9">Hildebrandi</strain>
    </source>
</reference>
<evidence type="ECO:0000256" key="7">
    <source>
        <dbReference type="ARBA" id="ARBA00023242"/>
    </source>
</evidence>
<keyword evidence="6" id="KW-0378">Hydrolase</keyword>
<keyword evidence="9" id="KW-0255">Endonuclease</keyword>
<comment type="subcellular location">
    <subcellularLocation>
        <location evidence="2">Nucleus</location>
    </subcellularLocation>
</comment>
<feature type="domain" description="DDE Tnp4" evidence="8">
    <location>
        <begin position="127"/>
        <end position="209"/>
    </location>
</feature>
<comment type="caution">
    <text evidence="9">The sequence shown here is derived from an EMBL/GenBank/DDBJ whole genome shotgun (WGS) entry which is preliminary data.</text>
</comment>
<evidence type="ECO:0000313" key="9">
    <source>
        <dbReference type="EMBL" id="KAG7348755.1"/>
    </source>
</evidence>
<reference evidence="9" key="1">
    <citation type="journal article" date="2021" name="Sci. Rep.">
        <title>Diploid genomic architecture of Nitzschia inconspicua, an elite biomass production diatom.</title>
        <authorList>
            <person name="Oliver A."/>
            <person name="Podell S."/>
            <person name="Pinowska A."/>
            <person name="Traller J.C."/>
            <person name="Smith S.R."/>
            <person name="McClure R."/>
            <person name="Beliaev A."/>
            <person name="Bohutskyi P."/>
            <person name="Hill E.A."/>
            <person name="Rabines A."/>
            <person name="Zheng H."/>
            <person name="Allen L.Z."/>
            <person name="Kuo A."/>
            <person name="Grigoriev I.V."/>
            <person name="Allen A.E."/>
            <person name="Hazlebeck D."/>
            <person name="Allen E.E."/>
        </authorList>
    </citation>
    <scope>NUCLEOTIDE SEQUENCE</scope>
    <source>
        <strain evidence="9">Hildebrandi</strain>
    </source>
</reference>
<evidence type="ECO:0000256" key="2">
    <source>
        <dbReference type="ARBA" id="ARBA00004123"/>
    </source>
</evidence>
<dbReference type="GO" id="GO:0016787">
    <property type="term" value="F:hydrolase activity"/>
    <property type="evidence" value="ECO:0007669"/>
    <property type="project" value="UniProtKB-KW"/>
</dbReference>
<dbReference type="EMBL" id="JAGRRH010000019">
    <property type="protein sequence ID" value="KAG7348755.1"/>
    <property type="molecule type" value="Genomic_DNA"/>
</dbReference>
<evidence type="ECO:0000256" key="4">
    <source>
        <dbReference type="ARBA" id="ARBA00022722"/>
    </source>
</evidence>
<comment type="similarity">
    <text evidence="3">Belongs to the HARBI1 family.</text>
</comment>
<evidence type="ECO:0000256" key="1">
    <source>
        <dbReference type="ARBA" id="ARBA00001968"/>
    </source>
</evidence>
<keyword evidence="7" id="KW-0539">Nucleus</keyword>
<dbReference type="GO" id="GO:0004519">
    <property type="term" value="F:endonuclease activity"/>
    <property type="evidence" value="ECO:0007669"/>
    <property type="project" value="UniProtKB-KW"/>
</dbReference>
<gene>
    <name evidence="9" type="ORF">IV203_011352</name>
</gene>
<sequence>MNKVMNRKKRTSGATPNGDITNMARLSMALRWFAGGDKFDIAALHCVHVNEVYKSVWCVVDAVNAHRDFDITFPTDHNEQQKMAASFAAKSKCGFENVVAAVDGMLVWINKPSDKIEGLGVGPGFLKDGLVIAGDNAYINTLYMVCPFRSIKGGPKDAFNFFHSQLRINIECAFGMLVHKWGCLRKPMPVNFKVANINRLVLVLCKVHNFCIDYDSKTKLALHEDDNINIGLAGGLTQLSVREQPRELIGAGHDPDPEHRSARRRANALLSELPVFKMLQHIEKEGYQRPPTNTRR</sequence>
<dbReference type="AlphaFoldDB" id="A0A9K3KRY1"/>
<dbReference type="OrthoDB" id="44748at2759"/>
<name>A0A9K3KRY1_9STRA</name>
<keyword evidence="4" id="KW-0540">Nuclease</keyword>
<evidence type="ECO:0000259" key="8">
    <source>
        <dbReference type="Pfam" id="PF13359"/>
    </source>
</evidence>
<evidence type="ECO:0000256" key="6">
    <source>
        <dbReference type="ARBA" id="ARBA00022801"/>
    </source>
</evidence>
<evidence type="ECO:0000256" key="3">
    <source>
        <dbReference type="ARBA" id="ARBA00006958"/>
    </source>
</evidence>
<evidence type="ECO:0000256" key="5">
    <source>
        <dbReference type="ARBA" id="ARBA00022723"/>
    </source>
</evidence>
<dbReference type="PANTHER" id="PTHR22930:SF85">
    <property type="entry name" value="GH03217P-RELATED"/>
    <property type="match status" value="1"/>
</dbReference>